<proteinExistence type="inferred from homology"/>
<evidence type="ECO:0000256" key="9">
    <source>
        <dbReference type="ARBA" id="ARBA00023268"/>
    </source>
</evidence>
<evidence type="ECO:0000259" key="13">
    <source>
        <dbReference type="Pfam" id="PF08541"/>
    </source>
</evidence>
<feature type="active site" evidence="12">
    <location>
        <position position="284"/>
    </location>
</feature>
<dbReference type="InterPro" id="IPR004655">
    <property type="entry name" value="FabH"/>
</dbReference>
<dbReference type="InterPro" id="IPR013751">
    <property type="entry name" value="ACP_syn_III_N"/>
</dbReference>
<comment type="subcellular location">
    <subcellularLocation>
        <location evidence="12">Cytoplasm</location>
    </subcellularLocation>
</comment>
<evidence type="ECO:0000256" key="2">
    <source>
        <dbReference type="ARBA" id="ARBA00008642"/>
    </source>
</evidence>
<dbReference type="AlphaFoldDB" id="D2UBL6"/>
<dbReference type="NCBIfam" id="TIGR00747">
    <property type="entry name" value="fabH"/>
    <property type="match status" value="1"/>
</dbReference>
<evidence type="ECO:0000256" key="3">
    <source>
        <dbReference type="ARBA" id="ARBA00012333"/>
    </source>
</evidence>
<comment type="function">
    <text evidence="12">Catalyzes the condensation reaction of fatty acid synthesis by the addition to an acyl acceptor of two carbons from malonyl-ACP. Catalyzes the first condensation reaction which initiates fatty acid synthesis and may therefore play a role in governing the total rate of fatty acid production. Possesses both acetoacetyl-ACP synthase and acetyl transacylase activities. Its substrate specificity determines the biosynthesis of branched-chain and/or straight-chain of fatty acids.</text>
</comment>
<comment type="similarity">
    <text evidence="2 12">Belongs to the thiolase-like superfamily. FabH family.</text>
</comment>
<comment type="catalytic activity">
    <reaction evidence="11">
        <text>malonyl-[ACP] + acetyl-CoA + H(+) = 3-oxobutanoyl-[ACP] + CO2 + CoA</text>
        <dbReference type="Rhea" id="RHEA:12080"/>
        <dbReference type="Rhea" id="RHEA-COMP:9623"/>
        <dbReference type="Rhea" id="RHEA-COMP:9625"/>
        <dbReference type="ChEBI" id="CHEBI:15378"/>
        <dbReference type="ChEBI" id="CHEBI:16526"/>
        <dbReference type="ChEBI" id="CHEBI:57287"/>
        <dbReference type="ChEBI" id="CHEBI:57288"/>
        <dbReference type="ChEBI" id="CHEBI:78449"/>
        <dbReference type="ChEBI" id="CHEBI:78450"/>
        <dbReference type="EC" id="2.3.1.180"/>
    </reaction>
    <physiologicalReaction direction="left-to-right" evidence="11">
        <dbReference type="Rhea" id="RHEA:12081"/>
    </physiologicalReaction>
</comment>
<dbReference type="Pfam" id="PF08541">
    <property type="entry name" value="ACP_syn_III_C"/>
    <property type="match status" value="1"/>
</dbReference>
<dbReference type="GO" id="GO:0005737">
    <property type="term" value="C:cytoplasm"/>
    <property type="evidence" value="ECO:0007669"/>
    <property type="project" value="UniProtKB-SubCell"/>
</dbReference>
<evidence type="ECO:0000256" key="6">
    <source>
        <dbReference type="ARBA" id="ARBA00022832"/>
    </source>
</evidence>
<name>D2UBL6_XANAP</name>
<feature type="domain" description="Beta-ketoacyl-[acyl-carrier-protein] synthase III N-terminal" evidence="14">
    <location>
        <begin position="110"/>
        <end position="187"/>
    </location>
</feature>
<dbReference type="InterPro" id="IPR013747">
    <property type="entry name" value="ACP_syn_III_C"/>
</dbReference>
<organism evidence="15 16">
    <name type="scientific">Xanthomonas albilineans (strain GPE PC73 / CFBP 7063)</name>
    <dbReference type="NCBI Taxonomy" id="380358"/>
    <lineage>
        <taxon>Bacteria</taxon>
        <taxon>Pseudomonadati</taxon>
        <taxon>Pseudomonadota</taxon>
        <taxon>Gammaproteobacteria</taxon>
        <taxon>Lysobacterales</taxon>
        <taxon>Lysobacteraceae</taxon>
        <taxon>Xanthomonas</taxon>
    </lineage>
</organism>
<evidence type="ECO:0000256" key="4">
    <source>
        <dbReference type="ARBA" id="ARBA00022516"/>
    </source>
</evidence>
<keyword evidence="6 12" id="KW-0276">Fatty acid metabolism</keyword>
<comment type="subunit">
    <text evidence="12">Homodimer.</text>
</comment>
<dbReference type="OrthoDB" id="9815506at2"/>
<dbReference type="GO" id="GO:0004315">
    <property type="term" value="F:3-oxoacyl-[acyl-carrier-protein] synthase activity"/>
    <property type="evidence" value="ECO:0007669"/>
    <property type="project" value="InterPro"/>
</dbReference>
<gene>
    <name evidence="12 15" type="primary">fabH</name>
    <name evidence="15" type="ordered locus">XALc_0624</name>
</gene>
<comment type="domain">
    <text evidence="12">The last Arg residue of the ACP-binding site is essential for the weak association between ACP/AcpP and FabH.</text>
</comment>
<dbReference type="KEGG" id="xal:XALC_0624"/>
<keyword evidence="16" id="KW-1185">Reference proteome</keyword>
<evidence type="ECO:0000256" key="1">
    <source>
        <dbReference type="ARBA" id="ARBA00005194"/>
    </source>
</evidence>
<keyword evidence="5 12" id="KW-0808">Transferase</keyword>
<keyword evidence="9 12" id="KW-0511">Multifunctional enzyme</keyword>
<evidence type="ECO:0000313" key="16">
    <source>
        <dbReference type="Proteomes" id="UP000001890"/>
    </source>
</evidence>
<feature type="domain" description="Beta-ketoacyl-[acyl-carrier-protein] synthase III C-terminal" evidence="13">
    <location>
        <begin position="238"/>
        <end position="327"/>
    </location>
</feature>
<dbReference type="GeneID" id="57875939"/>
<dbReference type="RefSeq" id="WP_012915153.1">
    <property type="nucleotide sequence ID" value="NC_013722.1"/>
</dbReference>
<dbReference type="CDD" id="cd00830">
    <property type="entry name" value="KAS_III"/>
    <property type="match status" value="1"/>
</dbReference>
<keyword evidence="12" id="KW-0963">Cytoplasm</keyword>
<keyword evidence="8 12" id="KW-0275">Fatty acid biosynthesis</keyword>
<evidence type="ECO:0000259" key="14">
    <source>
        <dbReference type="Pfam" id="PF08545"/>
    </source>
</evidence>
<feature type="active site" evidence="12">
    <location>
        <position position="254"/>
    </location>
</feature>
<evidence type="ECO:0000256" key="12">
    <source>
        <dbReference type="HAMAP-Rule" id="MF_01815"/>
    </source>
</evidence>
<keyword evidence="4 12" id="KW-0444">Lipid biosynthesis</keyword>
<dbReference type="PATRIC" id="fig|29447.3.peg.616"/>
<dbReference type="PANTHER" id="PTHR43091">
    <property type="entry name" value="3-OXOACYL-[ACYL-CARRIER-PROTEIN] SYNTHASE"/>
    <property type="match status" value="1"/>
</dbReference>
<keyword evidence="10 12" id="KW-0012">Acyltransferase</keyword>
<dbReference type="STRING" id="380358.XALC_0624"/>
<feature type="region of interest" description="ACP-binding" evidence="12">
    <location>
        <begin position="255"/>
        <end position="259"/>
    </location>
</feature>
<protein>
    <recommendedName>
        <fullName evidence="3 12">Beta-ketoacyl-[acyl-carrier-protein] synthase III</fullName>
        <shortName evidence="12">Beta-ketoacyl-ACP synthase III</shortName>
        <shortName evidence="12">KAS III</shortName>
        <ecNumber evidence="3 12">2.3.1.180</ecNumber>
    </recommendedName>
    <alternativeName>
        <fullName evidence="12">3-oxoacyl-[acyl-carrier-protein] synthase 3</fullName>
    </alternativeName>
    <alternativeName>
        <fullName evidence="12">3-oxoacyl-[acyl-carrier-protein] synthase III</fullName>
    </alternativeName>
</protein>
<dbReference type="Pfam" id="PF08545">
    <property type="entry name" value="ACP_syn_III"/>
    <property type="match status" value="1"/>
</dbReference>
<dbReference type="EC" id="2.3.1.180" evidence="3 12"/>
<dbReference type="HAMAP" id="MF_01815">
    <property type="entry name" value="FabH"/>
    <property type="match status" value="1"/>
</dbReference>
<evidence type="ECO:0000256" key="10">
    <source>
        <dbReference type="ARBA" id="ARBA00023315"/>
    </source>
</evidence>
<reference evidence="15 16" key="1">
    <citation type="journal article" date="2009" name="BMC Genomics">
        <title>The complete genome sequence of Xanthomonas albilineans provides new insights into the reductive genome evolution of the xylem-limited Xanthomonadaceae.</title>
        <authorList>
            <person name="Pieretti I."/>
            <person name="Royer M."/>
            <person name="Barbe V."/>
            <person name="Carrere S."/>
            <person name="Koebnik R."/>
            <person name="Cociancich S."/>
            <person name="Couloux A."/>
            <person name="Darrasse A."/>
            <person name="Gouzy J."/>
            <person name="Jacques M.A."/>
            <person name="Lauber E."/>
            <person name="Manceau C."/>
            <person name="Mangenot S."/>
            <person name="Poussier S."/>
            <person name="Segurens B."/>
            <person name="Szurek B."/>
            <person name="Verdier V."/>
            <person name="Arlat M."/>
            <person name="Rott P."/>
        </authorList>
    </citation>
    <scope>NUCLEOTIDE SEQUENCE [LARGE SCALE GENOMIC DNA]</scope>
    <source>
        <strain evidence="16">GPE PC73 / CFBP 7063</strain>
    </source>
</reference>
<dbReference type="EMBL" id="FP565176">
    <property type="protein sequence ID" value="CBA15143.1"/>
    <property type="molecule type" value="Genomic_DNA"/>
</dbReference>
<comment type="pathway">
    <text evidence="1 12">Lipid metabolism; fatty acid biosynthesis.</text>
</comment>
<evidence type="ECO:0000256" key="7">
    <source>
        <dbReference type="ARBA" id="ARBA00023098"/>
    </source>
</evidence>
<feature type="active site" evidence="12">
    <location>
        <position position="116"/>
    </location>
</feature>
<evidence type="ECO:0000256" key="8">
    <source>
        <dbReference type="ARBA" id="ARBA00023160"/>
    </source>
</evidence>
<dbReference type="PANTHER" id="PTHR43091:SF1">
    <property type="entry name" value="BETA-KETOACYL-[ACYL-CARRIER-PROTEIN] SYNTHASE III, CHLOROPLASTIC"/>
    <property type="match status" value="1"/>
</dbReference>
<evidence type="ECO:0000256" key="11">
    <source>
        <dbReference type="ARBA" id="ARBA00051096"/>
    </source>
</evidence>
<evidence type="ECO:0000313" key="15">
    <source>
        <dbReference type="EMBL" id="CBA15143.1"/>
    </source>
</evidence>
<dbReference type="Gene3D" id="3.40.47.10">
    <property type="match status" value="1"/>
</dbReference>
<dbReference type="FunFam" id="3.40.47.10:FF:000004">
    <property type="entry name" value="3-oxoacyl-[acyl-carrier-protein] synthase 3"/>
    <property type="match status" value="1"/>
</dbReference>
<dbReference type="NCBIfam" id="NF006829">
    <property type="entry name" value="PRK09352.1"/>
    <property type="match status" value="1"/>
</dbReference>
<dbReference type="InterPro" id="IPR016039">
    <property type="entry name" value="Thiolase-like"/>
</dbReference>
<dbReference type="UniPathway" id="UPA00094"/>
<dbReference type="GO" id="GO:0006633">
    <property type="term" value="P:fatty acid biosynthetic process"/>
    <property type="evidence" value="ECO:0007669"/>
    <property type="project" value="UniProtKB-UniRule"/>
</dbReference>
<accession>D2UBL6</accession>
<dbReference type="Proteomes" id="UP000001890">
    <property type="component" value="Chromosome"/>
</dbReference>
<sequence>MSKRIYSRIAGTGSYLPEKVLTNDDLSHMVETSDEWIRSRTGIRERHIAAPGQTAGDLGYEAALQAIEAAGIQAAELDMIVVGTTTPDLIFPSTACLIQARLGAVGCPALDLNAACSGFVYALGVADKFIRSGDAKTVLVIGTEILSRIVDWTERTTCVLFGDGAGAVVLRADEDTGILSTHLHADGSKKELLLNATGIGTGLVDGTGHLAGGGIQMKGSEVFKYAVKALDAVVDETLQANGLDKHDLDWLIPHQANLRIIEATAKRLDMSMDQVVVTVDVHGNTSSASVPMALDVAVRSGRVQRGQLLLLEAFGGGFTWGSALLRY</sequence>
<keyword evidence="7 12" id="KW-0443">Lipid metabolism</keyword>
<dbReference type="SUPFAM" id="SSF53901">
    <property type="entry name" value="Thiolase-like"/>
    <property type="match status" value="1"/>
</dbReference>
<dbReference type="GO" id="GO:0033818">
    <property type="term" value="F:beta-ketoacyl-acyl-carrier-protein synthase III activity"/>
    <property type="evidence" value="ECO:0007669"/>
    <property type="project" value="UniProtKB-UniRule"/>
</dbReference>
<evidence type="ECO:0000256" key="5">
    <source>
        <dbReference type="ARBA" id="ARBA00022679"/>
    </source>
</evidence>
<dbReference type="eggNOG" id="COG0332">
    <property type="taxonomic scope" value="Bacteria"/>
</dbReference>